<dbReference type="Proteomes" id="UP000805649">
    <property type="component" value="Unassembled WGS sequence"/>
</dbReference>
<gene>
    <name evidence="1" type="ORF">CTRU02_215592</name>
</gene>
<dbReference type="EMBL" id="VUJX02000017">
    <property type="protein sequence ID" value="KAL0929426.1"/>
    <property type="molecule type" value="Genomic_DNA"/>
</dbReference>
<organism evidence="1 2">
    <name type="scientific">Colletotrichum truncatum</name>
    <name type="common">Anthracnose fungus</name>
    <name type="synonym">Colletotrichum capsici</name>
    <dbReference type="NCBI Taxonomy" id="5467"/>
    <lineage>
        <taxon>Eukaryota</taxon>
        <taxon>Fungi</taxon>
        <taxon>Dikarya</taxon>
        <taxon>Ascomycota</taxon>
        <taxon>Pezizomycotina</taxon>
        <taxon>Sordariomycetes</taxon>
        <taxon>Hypocreomycetidae</taxon>
        <taxon>Glomerellales</taxon>
        <taxon>Glomerellaceae</taxon>
        <taxon>Colletotrichum</taxon>
        <taxon>Colletotrichum truncatum species complex</taxon>
    </lineage>
</organism>
<evidence type="ECO:0000313" key="2">
    <source>
        <dbReference type="Proteomes" id="UP000805649"/>
    </source>
</evidence>
<evidence type="ECO:0000313" key="1">
    <source>
        <dbReference type="EMBL" id="KAL0929426.1"/>
    </source>
</evidence>
<protein>
    <submittedName>
        <fullName evidence="1">Uncharacterized protein</fullName>
    </submittedName>
</protein>
<keyword evidence="2" id="KW-1185">Reference proteome</keyword>
<reference evidence="1 2" key="1">
    <citation type="journal article" date="2020" name="Phytopathology">
        <title>Genome Sequence Resources of Colletotrichum truncatum, C. plurivorum, C. musicola, and C. sojae: Four Species Pathogenic to Soybean (Glycine max).</title>
        <authorList>
            <person name="Rogerio F."/>
            <person name="Boufleur T.R."/>
            <person name="Ciampi-Guillardi M."/>
            <person name="Sukno S.A."/>
            <person name="Thon M.R."/>
            <person name="Massola Junior N.S."/>
            <person name="Baroncelli R."/>
        </authorList>
    </citation>
    <scope>NUCLEOTIDE SEQUENCE [LARGE SCALE GENOMIC DNA]</scope>
    <source>
        <strain evidence="1 2">CMES1059</strain>
    </source>
</reference>
<sequence length="43" mass="5141">MDKYPCINRQKHGVDCPEWHYIFGARCVDCVTVSSPWRRKDSR</sequence>
<name>A0ACC3YC49_COLTU</name>
<accession>A0ACC3YC49</accession>
<comment type="caution">
    <text evidence="1">The sequence shown here is derived from an EMBL/GenBank/DDBJ whole genome shotgun (WGS) entry which is preliminary data.</text>
</comment>
<proteinExistence type="predicted"/>